<evidence type="ECO:0000313" key="2">
    <source>
        <dbReference type="EMBL" id="MFD0868315.1"/>
    </source>
</evidence>
<evidence type="ECO:0000313" key="3">
    <source>
        <dbReference type="Proteomes" id="UP001597120"/>
    </source>
</evidence>
<dbReference type="SUPFAM" id="SSF69118">
    <property type="entry name" value="AhpD-like"/>
    <property type="match status" value="1"/>
</dbReference>
<feature type="domain" description="Carboxymuconolactone decarboxylase-like" evidence="1">
    <location>
        <begin position="14"/>
        <end position="93"/>
    </location>
</feature>
<dbReference type="PANTHER" id="PTHR34846:SF10">
    <property type="entry name" value="CYTOPLASMIC PROTEIN"/>
    <property type="match status" value="1"/>
</dbReference>
<dbReference type="Proteomes" id="UP001597120">
    <property type="component" value="Unassembled WGS sequence"/>
</dbReference>
<protein>
    <submittedName>
        <fullName evidence="2">Carboxymuconolactone decarboxylase family protein</fullName>
    </submittedName>
</protein>
<dbReference type="RefSeq" id="WP_144933790.1">
    <property type="nucleotide sequence ID" value="NZ_JBHTIU010000012.1"/>
</dbReference>
<proteinExistence type="predicted"/>
<reference evidence="3" key="1">
    <citation type="journal article" date="2019" name="Int. J. Syst. Evol. Microbiol.">
        <title>The Global Catalogue of Microorganisms (GCM) 10K type strain sequencing project: providing services to taxonomists for standard genome sequencing and annotation.</title>
        <authorList>
            <consortium name="The Broad Institute Genomics Platform"/>
            <consortium name="The Broad Institute Genome Sequencing Center for Infectious Disease"/>
            <person name="Wu L."/>
            <person name="Ma J."/>
        </authorList>
    </citation>
    <scope>NUCLEOTIDE SEQUENCE [LARGE SCALE GENOMIC DNA]</scope>
    <source>
        <strain evidence="3">CCUG 57263</strain>
    </source>
</reference>
<organism evidence="2 3">
    <name type="scientific">Paenibacillus residui</name>
    <dbReference type="NCBI Taxonomy" id="629724"/>
    <lineage>
        <taxon>Bacteria</taxon>
        <taxon>Bacillati</taxon>
        <taxon>Bacillota</taxon>
        <taxon>Bacilli</taxon>
        <taxon>Bacillales</taxon>
        <taxon>Paenibacillaceae</taxon>
        <taxon>Paenibacillus</taxon>
    </lineage>
</organism>
<comment type="caution">
    <text evidence="2">The sequence shown here is derived from an EMBL/GenBank/DDBJ whole genome shotgun (WGS) entry which is preliminary data.</text>
</comment>
<dbReference type="EMBL" id="JBHTIU010000012">
    <property type="protein sequence ID" value="MFD0868315.1"/>
    <property type="molecule type" value="Genomic_DNA"/>
</dbReference>
<dbReference type="InterPro" id="IPR003779">
    <property type="entry name" value="CMD-like"/>
</dbReference>
<dbReference type="NCBIfam" id="TIGR00778">
    <property type="entry name" value="ahpD_dom"/>
    <property type="match status" value="1"/>
</dbReference>
<dbReference type="PANTHER" id="PTHR34846">
    <property type="entry name" value="4-CARBOXYMUCONOLACTONE DECARBOXYLASE FAMILY PROTEIN (AFU_ORTHOLOGUE AFUA_6G11590)"/>
    <property type="match status" value="1"/>
</dbReference>
<dbReference type="Pfam" id="PF02627">
    <property type="entry name" value="CMD"/>
    <property type="match status" value="1"/>
</dbReference>
<name>A0ABW3D4K0_9BACL</name>
<sequence>MSLRINHYQANSGAYEAMMALEAFVKKSGLDPVLYELIKVRVSQINGCSFCIDKHGKDMLKNGESIDRLLLLTAWREVSLYSDKEKAALELAEHVTNIGEAGVPDHVYDQVRAHFDEKEYIDLIMAINTINGWNRLGIATGMSPGCFVR</sequence>
<dbReference type="InterPro" id="IPR004675">
    <property type="entry name" value="AhpD_core"/>
</dbReference>
<evidence type="ECO:0000259" key="1">
    <source>
        <dbReference type="Pfam" id="PF02627"/>
    </source>
</evidence>
<gene>
    <name evidence="2" type="ORF">ACFQ03_04080</name>
</gene>
<accession>A0ABW3D4K0</accession>
<keyword evidence="3" id="KW-1185">Reference proteome</keyword>
<dbReference type="Gene3D" id="1.20.1290.10">
    <property type="entry name" value="AhpD-like"/>
    <property type="match status" value="1"/>
</dbReference>
<dbReference type="InterPro" id="IPR029032">
    <property type="entry name" value="AhpD-like"/>
</dbReference>